<evidence type="ECO:0000256" key="2">
    <source>
        <dbReference type="ARBA" id="ARBA00022448"/>
    </source>
</evidence>
<evidence type="ECO:0000256" key="5">
    <source>
        <dbReference type="ARBA" id="ARBA00023136"/>
    </source>
</evidence>
<dbReference type="Pfam" id="PF07715">
    <property type="entry name" value="Plug"/>
    <property type="match status" value="1"/>
</dbReference>
<protein>
    <submittedName>
        <fullName evidence="9">TonB-linked outer membrane protein, SusC/RagA family</fullName>
    </submittedName>
</protein>
<dbReference type="SUPFAM" id="SSF49464">
    <property type="entry name" value="Carboxypeptidase regulatory domain-like"/>
    <property type="match status" value="1"/>
</dbReference>
<dbReference type="InterPro" id="IPR008969">
    <property type="entry name" value="CarboxyPept-like_regulatory"/>
</dbReference>
<dbReference type="PROSITE" id="PS52016">
    <property type="entry name" value="TONB_DEPENDENT_REC_3"/>
    <property type="match status" value="1"/>
</dbReference>
<proteinExistence type="inferred from homology"/>
<dbReference type="Gene3D" id="2.170.130.10">
    <property type="entry name" value="TonB-dependent receptor, plug domain"/>
    <property type="match status" value="1"/>
</dbReference>
<evidence type="ECO:0000256" key="7">
    <source>
        <dbReference type="PROSITE-ProRule" id="PRU01360"/>
    </source>
</evidence>
<dbReference type="InterPro" id="IPR023996">
    <property type="entry name" value="TonB-dep_OMP_SusC/RagA"/>
</dbReference>
<dbReference type="SUPFAM" id="SSF56935">
    <property type="entry name" value="Porins"/>
    <property type="match status" value="1"/>
</dbReference>
<dbReference type="Gene3D" id="2.40.170.20">
    <property type="entry name" value="TonB-dependent receptor, beta-barrel domain"/>
    <property type="match status" value="1"/>
</dbReference>
<gene>
    <name evidence="9" type="ORF">SAMN04488121_109176</name>
</gene>
<dbReference type="InterPro" id="IPR036942">
    <property type="entry name" value="Beta-barrel_TonB_sf"/>
</dbReference>
<feature type="domain" description="TonB-dependent receptor plug" evidence="8">
    <location>
        <begin position="133"/>
        <end position="238"/>
    </location>
</feature>
<name>A0A1G8A9Y5_CHIFI</name>
<evidence type="ECO:0000256" key="6">
    <source>
        <dbReference type="ARBA" id="ARBA00023237"/>
    </source>
</evidence>
<dbReference type="InterPro" id="IPR023997">
    <property type="entry name" value="TonB-dep_OMP_SusC/RagA_CS"/>
</dbReference>
<dbReference type="Proteomes" id="UP000199045">
    <property type="component" value="Unassembled WGS sequence"/>
</dbReference>
<keyword evidence="4 7" id="KW-0812">Transmembrane</keyword>
<keyword evidence="2 7" id="KW-0813">Transport</keyword>
<dbReference type="InterPro" id="IPR012910">
    <property type="entry name" value="Plug_dom"/>
</dbReference>
<dbReference type="EMBL" id="FNBN01000009">
    <property type="protein sequence ID" value="SDH17693.1"/>
    <property type="molecule type" value="Genomic_DNA"/>
</dbReference>
<dbReference type="NCBIfam" id="TIGR04056">
    <property type="entry name" value="OMP_RagA_SusC"/>
    <property type="match status" value="1"/>
</dbReference>
<keyword evidence="6 7" id="KW-0998">Cell outer membrane</keyword>
<dbReference type="Pfam" id="PF13715">
    <property type="entry name" value="CarbopepD_reg_2"/>
    <property type="match status" value="1"/>
</dbReference>
<evidence type="ECO:0000256" key="3">
    <source>
        <dbReference type="ARBA" id="ARBA00022452"/>
    </source>
</evidence>
<dbReference type="InterPro" id="IPR039426">
    <property type="entry name" value="TonB-dep_rcpt-like"/>
</dbReference>
<dbReference type="STRING" id="104663.SAMN04488121_109176"/>
<dbReference type="AlphaFoldDB" id="A0A1G8A9Y5"/>
<evidence type="ECO:0000259" key="8">
    <source>
        <dbReference type="Pfam" id="PF07715"/>
    </source>
</evidence>
<dbReference type="OrthoDB" id="9768177at2"/>
<organism evidence="9 10">
    <name type="scientific">Chitinophaga filiformis</name>
    <name type="common">Myxococcus filiformis</name>
    <name type="synonym">Flexibacter filiformis</name>
    <dbReference type="NCBI Taxonomy" id="104663"/>
    <lineage>
        <taxon>Bacteria</taxon>
        <taxon>Pseudomonadati</taxon>
        <taxon>Bacteroidota</taxon>
        <taxon>Chitinophagia</taxon>
        <taxon>Chitinophagales</taxon>
        <taxon>Chitinophagaceae</taxon>
        <taxon>Chitinophaga</taxon>
    </lineage>
</organism>
<dbReference type="InterPro" id="IPR037066">
    <property type="entry name" value="Plug_dom_sf"/>
</dbReference>
<dbReference type="RefSeq" id="WP_089836978.1">
    <property type="nucleotide sequence ID" value="NZ_FNBN01000009.1"/>
</dbReference>
<keyword evidence="3 7" id="KW-1134">Transmembrane beta strand</keyword>
<evidence type="ECO:0000256" key="1">
    <source>
        <dbReference type="ARBA" id="ARBA00004571"/>
    </source>
</evidence>
<dbReference type="NCBIfam" id="TIGR04057">
    <property type="entry name" value="SusC_RagA_signa"/>
    <property type="match status" value="1"/>
</dbReference>
<evidence type="ECO:0000256" key="4">
    <source>
        <dbReference type="ARBA" id="ARBA00022692"/>
    </source>
</evidence>
<sequence>MKLALRVFFRRGPAVGRGQRLLPALLTVLALFLFTVVHGQNGQPIKGRVIDETGKPLSGVTVSVKNTGRGTVTNAEGTYSINAAPGEVLQFSFIGYTPFHVTVGSGANYEVSLAPNMQSLEQMVVIGYGAQKKSSLTGSVASVSSKTISELPVVSVQQALQGRVAGVTVTNNGTPGTDAIVRIRGISSISYASDPLYVIDGFPTSNLANFDSRDVQSVEVLKDASAAAIYGSRATNGVIIITTKKGSRDGKPHVNFDSYVGVQSAWKTIDLLNTQQYLQYERALNGAAGIAKPPRLQDANFNQPIYDGTSQTYAQTNTDWQDAYFRKALISQSNVSVSGGNDASRYYMSAGHLKQDGIAQGVNYQRGNFRINSEHNISKVFMVGENLLFSYSKQRYDNTSGNRTRLANIIRALPYLPVHDPTTNGGFRNAENSVDGADPTNPVEDATLLGDAHRQNFKLLGTVYTQVNFTPWLSFRSTFGADYVTQFQHVFAPIYNDKGRNATVATITDQRTNRTTLLYTEQLTFDKTFGNHHINAIAVYERQQANNFGESQTGNQSSNDKETLVGATNVTAFSSRTASLIQSYIGRVSYDFAGKYLLSGAIRRDGLSVWAPGRKFENFPSVSAGWKMDQEPFIKQVAAISELKLRGGWGITGLNAIGIFPALQNAVLNDEYPWQAVVQANGATYPFGNTITVGNASYYNQLASTNLEWEKTKQINVGLDLGLFNNKITFTAEWYRRQTDNLILTIPTPYSFGFGGTGSQLNAASMKNTGVDLQLGYNKTSGSFKWNVTGNIGFITNKILSLNTPGATIDDGADADFGNGNITRTVAGQPIQSFYGYVVDGIFQSQDEVNKSPVQIPGTNPAKSTAPGDIKFKDLNNDGKITAADRTFLGSYIPKFTYALNASANYKNFDLSLFFQGVQGNKIFNGTRVLSEGMARLFGAGVEVLNAWTPEHTNTDMPRAISGDPNQNARVSDRWIENGSYLRLKNVILGYTIPSSALRTFAHGAISSFRVYVSSQNLLTFTGYKGWDPEIGSKNTTLTNGIDYGQYPAARSFQFGLQVGF</sequence>
<keyword evidence="5 7" id="KW-0472">Membrane</keyword>
<reference evidence="9 10" key="1">
    <citation type="submission" date="2016-10" db="EMBL/GenBank/DDBJ databases">
        <authorList>
            <person name="de Groot N.N."/>
        </authorList>
    </citation>
    <scope>NUCLEOTIDE SEQUENCE [LARGE SCALE GENOMIC DNA]</scope>
    <source>
        <strain evidence="9 10">DSM 527</strain>
    </source>
</reference>
<dbReference type="Gene3D" id="2.60.40.1120">
    <property type="entry name" value="Carboxypeptidase-like, regulatory domain"/>
    <property type="match status" value="1"/>
</dbReference>
<comment type="subcellular location">
    <subcellularLocation>
        <location evidence="1 7">Cell outer membrane</location>
        <topology evidence="1 7">Multi-pass membrane protein</topology>
    </subcellularLocation>
</comment>
<comment type="similarity">
    <text evidence="7">Belongs to the TonB-dependent receptor family.</text>
</comment>
<dbReference type="GO" id="GO:0009279">
    <property type="term" value="C:cell outer membrane"/>
    <property type="evidence" value="ECO:0007669"/>
    <property type="project" value="UniProtKB-SubCell"/>
</dbReference>
<evidence type="ECO:0000313" key="9">
    <source>
        <dbReference type="EMBL" id="SDH17693.1"/>
    </source>
</evidence>
<accession>A0A1G8A9Y5</accession>
<evidence type="ECO:0000313" key="10">
    <source>
        <dbReference type="Proteomes" id="UP000199045"/>
    </source>
</evidence>